<evidence type="ECO:0000256" key="2">
    <source>
        <dbReference type="ARBA" id="ARBA00022679"/>
    </source>
</evidence>
<dbReference type="PANTHER" id="PTHR48049">
    <property type="entry name" value="GLYCOSYLTRANSFERASE"/>
    <property type="match status" value="1"/>
</dbReference>
<dbReference type="FunFam" id="3.40.50.2000:FF:000037">
    <property type="entry name" value="Glycosyltransferase"/>
    <property type="match status" value="1"/>
</dbReference>
<dbReference type="Proteomes" id="UP000325577">
    <property type="component" value="Linkage Group LG4"/>
</dbReference>
<evidence type="ECO:0000256" key="5">
    <source>
        <dbReference type="SAM" id="SignalP"/>
    </source>
</evidence>
<keyword evidence="7" id="KW-1185">Reference proteome</keyword>
<dbReference type="AlphaFoldDB" id="A0A5J5A2S6"/>
<evidence type="ECO:0000256" key="3">
    <source>
        <dbReference type="RuleBase" id="RU003718"/>
    </source>
</evidence>
<dbReference type="CDD" id="cd03784">
    <property type="entry name" value="GT1_Gtf-like"/>
    <property type="match status" value="1"/>
</dbReference>
<dbReference type="InterPro" id="IPR035595">
    <property type="entry name" value="UDP_glycos_trans_CS"/>
</dbReference>
<dbReference type="Gene3D" id="3.40.50.2000">
    <property type="entry name" value="Glycogen Phosphorylase B"/>
    <property type="match status" value="2"/>
</dbReference>
<dbReference type="EC" id="2.4.1.-" evidence="4"/>
<evidence type="ECO:0000313" key="6">
    <source>
        <dbReference type="EMBL" id="KAA8524298.1"/>
    </source>
</evidence>
<accession>A0A5J5A2S6</accession>
<dbReference type="EMBL" id="CM018047">
    <property type="protein sequence ID" value="KAA8524298.1"/>
    <property type="molecule type" value="Genomic_DNA"/>
</dbReference>
<reference evidence="6 7" key="1">
    <citation type="submission" date="2019-09" db="EMBL/GenBank/DDBJ databases">
        <title>A chromosome-level genome assembly of the Chinese tupelo Nyssa sinensis.</title>
        <authorList>
            <person name="Yang X."/>
            <person name="Kang M."/>
            <person name="Yang Y."/>
            <person name="Xiong H."/>
            <person name="Wang M."/>
            <person name="Zhang Z."/>
            <person name="Wang Z."/>
            <person name="Wu H."/>
            <person name="Ma T."/>
            <person name="Liu J."/>
            <person name="Xi Z."/>
        </authorList>
    </citation>
    <scope>NUCLEOTIDE SEQUENCE [LARGE SCALE GENOMIC DNA]</scope>
    <source>
        <strain evidence="6">J267</strain>
        <tissue evidence="6">Leaf</tissue>
    </source>
</reference>
<sequence length="417" mass="46516">MAAPTFHIAMFPWFALGHLTSFLHLSNKLAKKGHRISFLIPKKTQYKLEPFNLHPDLITFIPITVPNVDGLPPGSETTSDVPFPFHSLIMTAMDRTENDIDLLLRNLKVNAVFFDFTHWVPDMARRLGIKSVHYSIVTPVTIGFSLSPARRLYGNKVTEADMMQAPAGFPESSITLHVHEARDFAARTAMKFGGDILLCDRLFHGLSQCDALAYGTCRELEGPYCDYLESQFQKPVLLSGPAIPEPPKSTLEEKWAKWLALKPPHGAESIEVALPEGLEERLQGRGVVHGGWVQQQLILEHPSVGCFVTHCGWGSLSEALMNKCQLALLPHVGDQIIHARIMSASLKVGVEVEKGEEDGLFTKESVCKAVRTVMEEDSEVGKEVRANRAKLREFLMKKDLVSSCIDSFNEQLKHLLE</sequence>
<keyword evidence="3" id="KW-0328">Glycosyltransferase</keyword>
<evidence type="ECO:0000256" key="1">
    <source>
        <dbReference type="ARBA" id="ARBA00009995"/>
    </source>
</evidence>
<evidence type="ECO:0000256" key="4">
    <source>
        <dbReference type="RuleBase" id="RU362057"/>
    </source>
</evidence>
<dbReference type="Pfam" id="PF00201">
    <property type="entry name" value="UDPGT"/>
    <property type="match status" value="1"/>
</dbReference>
<comment type="similarity">
    <text evidence="1 3">Belongs to the UDP-glycosyltransferase family.</text>
</comment>
<dbReference type="FunFam" id="3.40.50.2000:FF:000087">
    <property type="entry name" value="Glycosyltransferase"/>
    <property type="match status" value="1"/>
</dbReference>
<feature type="chain" id="PRO_5023847133" description="Glycosyltransferase" evidence="5">
    <location>
        <begin position="18"/>
        <end position="417"/>
    </location>
</feature>
<evidence type="ECO:0000313" key="7">
    <source>
        <dbReference type="Proteomes" id="UP000325577"/>
    </source>
</evidence>
<dbReference type="PROSITE" id="PS00375">
    <property type="entry name" value="UDPGT"/>
    <property type="match status" value="1"/>
</dbReference>
<dbReference type="GO" id="GO:0035251">
    <property type="term" value="F:UDP-glucosyltransferase activity"/>
    <property type="evidence" value="ECO:0007669"/>
    <property type="project" value="InterPro"/>
</dbReference>
<gene>
    <name evidence="6" type="ORF">F0562_010721</name>
</gene>
<organism evidence="6 7">
    <name type="scientific">Nyssa sinensis</name>
    <dbReference type="NCBI Taxonomy" id="561372"/>
    <lineage>
        <taxon>Eukaryota</taxon>
        <taxon>Viridiplantae</taxon>
        <taxon>Streptophyta</taxon>
        <taxon>Embryophyta</taxon>
        <taxon>Tracheophyta</taxon>
        <taxon>Spermatophyta</taxon>
        <taxon>Magnoliopsida</taxon>
        <taxon>eudicotyledons</taxon>
        <taxon>Gunneridae</taxon>
        <taxon>Pentapetalae</taxon>
        <taxon>asterids</taxon>
        <taxon>Cornales</taxon>
        <taxon>Nyssaceae</taxon>
        <taxon>Nyssa</taxon>
    </lineage>
</organism>
<keyword evidence="2 3" id="KW-0808">Transferase</keyword>
<dbReference type="GO" id="GO:0009718">
    <property type="term" value="P:anthocyanin-containing compound biosynthetic process"/>
    <property type="evidence" value="ECO:0007669"/>
    <property type="project" value="UniProtKB-ARBA"/>
</dbReference>
<dbReference type="SUPFAM" id="SSF53756">
    <property type="entry name" value="UDP-Glycosyltransferase/glycogen phosphorylase"/>
    <property type="match status" value="1"/>
</dbReference>
<dbReference type="InterPro" id="IPR050481">
    <property type="entry name" value="UDP-glycosyltransf_plant"/>
</dbReference>
<keyword evidence="5" id="KW-0732">Signal</keyword>
<dbReference type="InterPro" id="IPR002213">
    <property type="entry name" value="UDP_glucos_trans"/>
</dbReference>
<name>A0A5J5A2S6_9ASTE</name>
<dbReference type="PANTHER" id="PTHR48049:SF34">
    <property type="entry name" value="UDP-GLYCOSYLTRANSFERASE 79B30-LIKE"/>
    <property type="match status" value="1"/>
</dbReference>
<feature type="signal peptide" evidence="5">
    <location>
        <begin position="1"/>
        <end position="17"/>
    </location>
</feature>
<protein>
    <recommendedName>
        <fullName evidence="4">Glycosyltransferase</fullName>
        <ecNumber evidence="4">2.4.1.-</ecNumber>
    </recommendedName>
</protein>
<proteinExistence type="inferred from homology"/>
<dbReference type="OrthoDB" id="5835829at2759"/>